<evidence type="ECO:0000256" key="3">
    <source>
        <dbReference type="ARBA" id="ARBA00022614"/>
    </source>
</evidence>
<dbReference type="EMBL" id="GECU01014577">
    <property type="protein sequence ID" value="JAS93129.1"/>
    <property type="molecule type" value="Transcribed_RNA"/>
</dbReference>
<dbReference type="InterPro" id="IPR032675">
    <property type="entry name" value="LRR_dom_sf"/>
</dbReference>
<feature type="compositionally biased region" description="Basic and acidic residues" evidence="5">
    <location>
        <begin position="495"/>
        <end position="508"/>
    </location>
</feature>
<keyword evidence="3" id="KW-0433">Leucine-rich repeat</keyword>
<feature type="compositionally biased region" description="Basic and acidic residues" evidence="5">
    <location>
        <begin position="721"/>
        <end position="735"/>
    </location>
</feature>
<evidence type="ECO:0000256" key="2">
    <source>
        <dbReference type="ARBA" id="ARBA00022490"/>
    </source>
</evidence>
<gene>
    <name evidence="8" type="ORF">g.17604</name>
</gene>
<evidence type="ECO:0000313" key="8">
    <source>
        <dbReference type="EMBL" id="JAS93129.1"/>
    </source>
</evidence>
<accession>A0A1B6J1R8</accession>
<dbReference type="InterPro" id="IPR025875">
    <property type="entry name" value="Leu-rich_rpt_4"/>
</dbReference>
<feature type="domain" description="STK11-interacting protein C-terminal PH" evidence="7">
    <location>
        <begin position="1122"/>
        <end position="1214"/>
    </location>
</feature>
<evidence type="ECO:0000259" key="7">
    <source>
        <dbReference type="Pfam" id="PF25624"/>
    </source>
</evidence>
<proteinExistence type="predicted"/>
<evidence type="ECO:0000256" key="4">
    <source>
        <dbReference type="ARBA" id="ARBA00022737"/>
    </source>
</evidence>
<feature type="region of interest" description="Disordered" evidence="5">
    <location>
        <begin position="700"/>
        <end position="738"/>
    </location>
</feature>
<name>A0A1B6J1R8_9HEMI</name>
<comment type="subcellular location">
    <subcellularLocation>
        <location evidence="1">Cytoplasm</location>
    </subcellularLocation>
</comment>
<keyword evidence="2" id="KW-0963">Cytoplasm</keyword>
<protein>
    <recommendedName>
        <fullName evidence="9">Serine/threonine-protein kinase 11-interacting protein</fullName>
    </recommendedName>
</protein>
<dbReference type="Pfam" id="PF25357">
    <property type="entry name" value="PH_S11IP"/>
    <property type="match status" value="1"/>
</dbReference>
<evidence type="ECO:0000256" key="1">
    <source>
        <dbReference type="ARBA" id="ARBA00004496"/>
    </source>
</evidence>
<evidence type="ECO:0000256" key="5">
    <source>
        <dbReference type="SAM" id="MobiDB-lite"/>
    </source>
</evidence>
<dbReference type="AlphaFoldDB" id="A0A1B6J1R8"/>
<dbReference type="PANTHER" id="PTHR15454">
    <property type="entry name" value="NISCHARIN RELATED"/>
    <property type="match status" value="1"/>
</dbReference>
<dbReference type="PANTHER" id="PTHR15454:SF69">
    <property type="entry name" value="SERINE_THREONINE-PROTEIN KINASE 11-INTERACTING PROTEIN"/>
    <property type="match status" value="1"/>
</dbReference>
<dbReference type="PROSITE" id="PS51450">
    <property type="entry name" value="LRR"/>
    <property type="match status" value="2"/>
</dbReference>
<evidence type="ECO:0008006" key="9">
    <source>
        <dbReference type="Google" id="ProtNLM"/>
    </source>
</evidence>
<evidence type="ECO:0000259" key="6">
    <source>
        <dbReference type="Pfam" id="PF25357"/>
    </source>
</evidence>
<dbReference type="Pfam" id="PF12799">
    <property type="entry name" value="LRR_4"/>
    <property type="match status" value="1"/>
</dbReference>
<dbReference type="GO" id="GO:0005737">
    <property type="term" value="C:cytoplasm"/>
    <property type="evidence" value="ECO:0007669"/>
    <property type="project" value="UniProtKB-SubCell"/>
</dbReference>
<feature type="region of interest" description="Disordered" evidence="5">
    <location>
        <begin position="475"/>
        <end position="543"/>
    </location>
</feature>
<dbReference type="InterPro" id="IPR057676">
    <property type="entry name" value="PH_S11IP_C"/>
</dbReference>
<organism evidence="8">
    <name type="scientific">Homalodisca liturata</name>
    <dbReference type="NCBI Taxonomy" id="320908"/>
    <lineage>
        <taxon>Eukaryota</taxon>
        <taxon>Metazoa</taxon>
        <taxon>Ecdysozoa</taxon>
        <taxon>Arthropoda</taxon>
        <taxon>Hexapoda</taxon>
        <taxon>Insecta</taxon>
        <taxon>Pterygota</taxon>
        <taxon>Neoptera</taxon>
        <taxon>Paraneoptera</taxon>
        <taxon>Hemiptera</taxon>
        <taxon>Auchenorrhyncha</taxon>
        <taxon>Membracoidea</taxon>
        <taxon>Cicadellidae</taxon>
        <taxon>Cicadellinae</taxon>
        <taxon>Proconiini</taxon>
        <taxon>Homalodisca</taxon>
    </lineage>
</organism>
<feature type="domain" description="Serine/threonine-protein kinase 11-interacting protein PH" evidence="6">
    <location>
        <begin position="553"/>
        <end position="637"/>
    </location>
</feature>
<dbReference type="SUPFAM" id="SSF52075">
    <property type="entry name" value="Outer arm dynein light chain 1"/>
    <property type="match status" value="1"/>
</dbReference>
<dbReference type="InterPro" id="IPR001611">
    <property type="entry name" value="Leu-rich_rpt"/>
</dbReference>
<keyword evidence="4" id="KW-0677">Repeat</keyword>
<dbReference type="Pfam" id="PF25624">
    <property type="entry name" value="PH_S11IP_C"/>
    <property type="match status" value="1"/>
</dbReference>
<dbReference type="Gene3D" id="3.80.10.10">
    <property type="entry name" value="Ribonuclease Inhibitor"/>
    <property type="match status" value="1"/>
</dbReference>
<dbReference type="InterPro" id="IPR057292">
    <property type="entry name" value="PH_S11IP"/>
</dbReference>
<reference evidence="8" key="1">
    <citation type="submission" date="2015-11" db="EMBL/GenBank/DDBJ databases">
        <title>De novo transcriptome assembly of four potential Pierce s Disease insect vectors from Arizona vineyards.</title>
        <authorList>
            <person name="Tassone E.E."/>
        </authorList>
    </citation>
    <scope>NUCLEOTIDE SEQUENCE</scope>
</reference>
<sequence length="1219" mass="136701">MDVEQINIVQISNFFKQCEADILEGKTKLSLTASLLQKINYTLQELEYDYISFTNSTSTPEEPVKFLQDLIHKAPKLTVTQKVKRETWRVDLSRFSSLKYLELNKVPMHLVEGMQSLRSQLQVLICERCTDCLEDILGSADHVWDELRTAKLCYNDFVILCPFTNTPWLQYLDLSYNKIEDKLSLQTLKHLKYLNLSFNFLTSVPMLSEEVCRTLKILLINNNYVQDLAVLSVCDNLEVLDVSNNLLADHSAISPILFLPELRSLNLSDNPISYHPHHRFHTCSYLNRGVIADEFLLDGKPLNPLEQKEIGRRGETIRHVGISLPQELTCLPSRSNNNPATRSAVKKKVRDVVIEEGTSSSKPKVVVKPSEASMEHLQTKRQVEELRERFGEDHWLHSNAGSYVQDLMGLERTPVNNALSSTPFAQDFLTPSPKFVSALDKMESGSPSRLTSSASEDYVTAMTTQAIIERIPQFTETSTSESSDQEQKQPLIVKSEPEVDKNQEQLEDKESESDETNVTGELVSEEIPEERKSEDEDEPEDNDCQLWLVQKITVEGESLEMFLTLKEREIREKCTKSGRTVTKWGLESVESCEKVNSNPPTVHITFNTIRKNCRERTYIMEFSDAQELLKKVRAFLEARSLSAMNQVAYRCMKCSSMFSIETQPTVLSTLAVVDNEISEKKPSTKCPTCGSTLVVEMEEAPLPSSDKENDSSQSLSLPVSDQEKESQPSTSKEETESSLALLLPATTDSSASATPLKHSPSECSIGSAASLEQRMEVEPQSEATKEGTPTLRKYDSDIEVISNPSQSSIEVLEVQARLQGNPARKRSSEERSTVAVPPQLNTVHEVQTMVNLTESSSSGSLTDSVCTAYENNPIPAKRVGMSDVPEESTPTPSSTYTSLLEGLIQSVTAKLTPRNSPSVDSTFAKVQYSYTDFSKVDHRIKLHLCQNTFKDDNEELSFFVRGNIVVRPRESFPGCLVVSTHAIYILQIVGPEFGENASEWFEQKACHHCSDLSTMFMLPWQLGFGLRLGSLDYLVLLGDPVFSCNFIKFLKHNLDKGENMPQYTLVEEPSTQPERLLEQMITSSVPNNDGPVDSSVRYLALCCSASTAKDKEEVLKLSILPLLITTTDLLLIQPQFSWLSPNAEAAKPVCAAHQKLANIIDVDVSGSELKIHYLIEAENQEEVWTLVFSSTDVVNTVLESIRGPWEQLFSVPLLSSEKH</sequence>